<dbReference type="GO" id="GO:0018592">
    <property type="term" value="F:4-nitrocatechol 4-monooxygenase activity"/>
    <property type="evidence" value="ECO:0007669"/>
    <property type="project" value="UniProtKB-EC"/>
</dbReference>
<dbReference type="InterPro" id="IPR050268">
    <property type="entry name" value="NADH-dep_flavin_reductase"/>
</dbReference>
<dbReference type="RefSeq" id="WP_354701713.1">
    <property type="nucleotide sequence ID" value="NZ_CP114014.1"/>
</dbReference>
<dbReference type="PANTHER" id="PTHR30466">
    <property type="entry name" value="FLAVIN REDUCTASE"/>
    <property type="match status" value="1"/>
</dbReference>
<keyword evidence="1 3" id="KW-0560">Oxidoreductase</keyword>
<accession>A0AAU7AU95</accession>
<dbReference type="GO" id="GO:0042602">
    <property type="term" value="F:riboflavin reductase (NADPH) activity"/>
    <property type="evidence" value="ECO:0007669"/>
    <property type="project" value="TreeGrafter"/>
</dbReference>
<feature type="domain" description="Flavin reductase like" evidence="2">
    <location>
        <begin position="13"/>
        <end position="155"/>
    </location>
</feature>
<gene>
    <name evidence="3" type="primary">npcB</name>
    <name evidence="3" type="ORF">DSM112329_02041</name>
</gene>
<dbReference type="InterPro" id="IPR012349">
    <property type="entry name" value="Split_barrel_FMN-bd"/>
</dbReference>
<protein>
    <submittedName>
        <fullName evidence="3">4-nitrophenol 4-monooxygenase/4-nitrocatechol 2-monooxygenase, reductase component</fullName>
        <ecNumber evidence="3">1.14.13.166</ecNumber>
    </submittedName>
</protein>
<organism evidence="3">
    <name type="scientific">Paraconexibacter sp. AEG42_29</name>
    <dbReference type="NCBI Taxonomy" id="2997339"/>
    <lineage>
        <taxon>Bacteria</taxon>
        <taxon>Bacillati</taxon>
        <taxon>Actinomycetota</taxon>
        <taxon>Thermoleophilia</taxon>
        <taxon>Solirubrobacterales</taxon>
        <taxon>Paraconexibacteraceae</taxon>
        <taxon>Paraconexibacter</taxon>
    </lineage>
</organism>
<dbReference type="SUPFAM" id="SSF50475">
    <property type="entry name" value="FMN-binding split barrel"/>
    <property type="match status" value="1"/>
</dbReference>
<dbReference type="PANTHER" id="PTHR30466:SF1">
    <property type="entry name" value="FMN REDUCTASE (NADH) RUTF"/>
    <property type="match status" value="1"/>
</dbReference>
<evidence type="ECO:0000313" key="3">
    <source>
        <dbReference type="EMBL" id="XAY05196.1"/>
    </source>
</evidence>
<dbReference type="AlphaFoldDB" id="A0AAU7AU95"/>
<evidence type="ECO:0000256" key="1">
    <source>
        <dbReference type="ARBA" id="ARBA00023002"/>
    </source>
</evidence>
<proteinExistence type="predicted"/>
<dbReference type="EMBL" id="CP114014">
    <property type="protein sequence ID" value="XAY05196.1"/>
    <property type="molecule type" value="Genomic_DNA"/>
</dbReference>
<dbReference type="GO" id="GO:0010181">
    <property type="term" value="F:FMN binding"/>
    <property type="evidence" value="ECO:0007669"/>
    <property type="project" value="InterPro"/>
</dbReference>
<reference evidence="3" key="1">
    <citation type="submission" date="2022-12" db="EMBL/GenBank/DDBJ databases">
        <title>Paraconexibacter alkalitolerans sp. nov. and Baekduia alba sp. nov., isolated from soil and emended description of the genera Paraconexibacter (Chun et al., 2020) and Baekduia (An et al., 2020).</title>
        <authorList>
            <person name="Vieira S."/>
            <person name="Huber K.J."/>
            <person name="Geppert A."/>
            <person name="Wolf J."/>
            <person name="Neumann-Schaal M."/>
            <person name="Muesken M."/>
            <person name="Overmann J."/>
        </authorList>
    </citation>
    <scope>NUCLEOTIDE SEQUENCE</scope>
    <source>
        <strain evidence="3">AEG42_29</strain>
    </source>
</reference>
<dbReference type="InterPro" id="IPR002563">
    <property type="entry name" value="Flavin_Rdtase-like_dom"/>
</dbReference>
<sequence length="165" mass="16786">MVTTSPGEFRTVMGHFATGVTVISAADGDTVHAATVCAVTPVTLEPPTVLVCVNRTSDTESAIRASDRFAINMLSTAQQHVADACARKGVGKLDGLTFETGAGGTPVLAATLAHLECSVLDAQVIGTHSVFLAAVAQTRTGAGDPLTVFRGRYGTLTTAAEGPTA</sequence>
<dbReference type="Gene3D" id="2.30.110.10">
    <property type="entry name" value="Electron Transport, Fmn-binding Protein, Chain A"/>
    <property type="match status" value="1"/>
</dbReference>
<dbReference type="EC" id="1.14.13.166" evidence="3"/>
<dbReference type="SMART" id="SM00903">
    <property type="entry name" value="Flavin_Reduct"/>
    <property type="match status" value="1"/>
</dbReference>
<dbReference type="Pfam" id="PF01613">
    <property type="entry name" value="Flavin_Reduct"/>
    <property type="match status" value="1"/>
</dbReference>
<dbReference type="KEGG" id="parq:DSM112329_02041"/>
<name>A0AAU7AU95_9ACTN</name>
<evidence type="ECO:0000259" key="2">
    <source>
        <dbReference type="SMART" id="SM00903"/>
    </source>
</evidence>